<proteinExistence type="predicted"/>
<dbReference type="AlphaFoldDB" id="A0A1H0N996"/>
<reference evidence="3" key="1">
    <citation type="submission" date="2016-10" db="EMBL/GenBank/DDBJ databases">
        <authorList>
            <person name="Varghese N."/>
            <person name="Submissions S."/>
        </authorList>
    </citation>
    <scope>NUCLEOTIDE SEQUENCE [LARGE SCALE GENOMIC DNA]</scope>
    <source>
        <strain evidence="3">DSM 22329</strain>
    </source>
</reference>
<evidence type="ECO:0000313" key="3">
    <source>
        <dbReference type="Proteomes" id="UP000199077"/>
    </source>
</evidence>
<dbReference type="STRING" id="443156.SAMN04489867_0863"/>
<sequence>MNKAIHGAFRRDLDRFIEALAVSPAGDRARARQLTTAWANFDDQLTHHHEGEHEIAWPALLSVGVSAQLLEAMDAEHDTMAAALSETRAAMSALSGDPSAEQAATARSCFEQLRTVTVQHLDHEEAELEPVYQAKRDTPEIKAMGRAFGKTGMARGGRFFAWVLDGASPAERAAVTSEVPGPVLAIIGGIFGRGYRKDVAPVWAGSARR</sequence>
<accession>A0A1H0N996</accession>
<name>A0A1H0N996_9MICO</name>
<gene>
    <name evidence="2" type="ORF">SAMN04489867_0863</name>
</gene>
<keyword evidence="3" id="KW-1185">Reference proteome</keyword>
<dbReference type="InterPro" id="IPR012312">
    <property type="entry name" value="Hemerythrin-like"/>
</dbReference>
<evidence type="ECO:0000313" key="2">
    <source>
        <dbReference type="EMBL" id="SDO88860.1"/>
    </source>
</evidence>
<dbReference type="Pfam" id="PF01814">
    <property type="entry name" value="Hemerythrin"/>
    <property type="match status" value="1"/>
</dbReference>
<dbReference type="EMBL" id="LT629711">
    <property type="protein sequence ID" value="SDO88860.1"/>
    <property type="molecule type" value="Genomic_DNA"/>
</dbReference>
<protein>
    <submittedName>
        <fullName evidence="2">Hemerythrin HHE cation binding domain-containing protein</fullName>
    </submittedName>
</protein>
<dbReference type="Proteomes" id="UP000199077">
    <property type="component" value="Chromosome I"/>
</dbReference>
<dbReference type="CDD" id="cd12108">
    <property type="entry name" value="Hr-like"/>
    <property type="match status" value="1"/>
</dbReference>
<organism evidence="2 3">
    <name type="scientific">Pedococcus dokdonensis</name>
    <dbReference type="NCBI Taxonomy" id="443156"/>
    <lineage>
        <taxon>Bacteria</taxon>
        <taxon>Bacillati</taxon>
        <taxon>Actinomycetota</taxon>
        <taxon>Actinomycetes</taxon>
        <taxon>Micrococcales</taxon>
        <taxon>Intrasporangiaceae</taxon>
        <taxon>Pedococcus</taxon>
    </lineage>
</organism>
<evidence type="ECO:0000259" key="1">
    <source>
        <dbReference type="Pfam" id="PF01814"/>
    </source>
</evidence>
<feature type="domain" description="Hemerythrin-like" evidence="1">
    <location>
        <begin position="4"/>
        <end position="131"/>
    </location>
</feature>
<dbReference type="Gene3D" id="1.20.120.520">
    <property type="entry name" value="nmb1532 protein domain like"/>
    <property type="match status" value="1"/>
</dbReference>